<gene>
    <name evidence="2" type="ORF">Sxan_31100</name>
</gene>
<accession>A0A919LCW1</accession>
<dbReference type="RefSeq" id="WP_037894303.1">
    <property type="nucleotide sequence ID" value="NZ_BNEE01000006.1"/>
</dbReference>
<evidence type="ECO:0000313" key="3">
    <source>
        <dbReference type="Proteomes" id="UP000600026"/>
    </source>
</evidence>
<keyword evidence="1" id="KW-1133">Transmembrane helix</keyword>
<keyword evidence="3" id="KW-1185">Reference proteome</keyword>
<dbReference type="EMBL" id="BNEE01000006">
    <property type="protein sequence ID" value="GHI85746.1"/>
    <property type="molecule type" value="Genomic_DNA"/>
</dbReference>
<comment type="caution">
    <text evidence="2">The sequence shown here is derived from an EMBL/GenBank/DDBJ whole genome shotgun (WGS) entry which is preliminary data.</text>
</comment>
<evidence type="ECO:0000256" key="1">
    <source>
        <dbReference type="SAM" id="Phobius"/>
    </source>
</evidence>
<organism evidence="2 3">
    <name type="scientific">Streptomyces xanthophaeus</name>
    <dbReference type="NCBI Taxonomy" id="67385"/>
    <lineage>
        <taxon>Bacteria</taxon>
        <taxon>Bacillati</taxon>
        <taxon>Actinomycetota</taxon>
        <taxon>Actinomycetes</taxon>
        <taxon>Kitasatosporales</taxon>
        <taxon>Streptomycetaceae</taxon>
        <taxon>Streptomyces</taxon>
    </lineage>
</organism>
<evidence type="ECO:0000313" key="2">
    <source>
        <dbReference type="EMBL" id="GHI85746.1"/>
    </source>
</evidence>
<feature type="transmembrane region" description="Helical" evidence="1">
    <location>
        <begin position="21"/>
        <end position="54"/>
    </location>
</feature>
<proteinExistence type="predicted"/>
<keyword evidence="1" id="KW-0472">Membrane</keyword>
<name>A0A919LCW1_9ACTN</name>
<protein>
    <submittedName>
        <fullName evidence="2">Uncharacterized protein</fullName>
    </submittedName>
</protein>
<reference evidence="2" key="1">
    <citation type="submission" date="2020-09" db="EMBL/GenBank/DDBJ databases">
        <title>Whole genome shotgun sequence of Streptomyces xanthophaeus NBRC 12829.</title>
        <authorList>
            <person name="Komaki H."/>
            <person name="Tamura T."/>
        </authorList>
    </citation>
    <scope>NUCLEOTIDE SEQUENCE</scope>
    <source>
        <strain evidence="2">NBRC 12829</strain>
    </source>
</reference>
<keyword evidence="1" id="KW-0812">Transmembrane</keyword>
<dbReference type="Proteomes" id="UP000600026">
    <property type="component" value="Unassembled WGS sequence"/>
</dbReference>
<sequence length="60" mass="6143">MPDRHDGSVEPAAGRRRVRARLLMTAAVAAVMAGVVLPHGLLLAAGLIACALAAHLFDAT</sequence>
<dbReference type="AlphaFoldDB" id="A0A919LCW1"/>